<comment type="caution">
    <text evidence="1">The sequence shown here is derived from an EMBL/GenBank/DDBJ whole genome shotgun (WGS) entry which is preliminary data.</text>
</comment>
<dbReference type="RefSeq" id="WP_034211575.1">
    <property type="nucleotide sequence ID" value="NZ_AVCK01000013.1"/>
</dbReference>
<dbReference type="Proteomes" id="UP000029393">
    <property type="component" value="Unassembled WGS sequence"/>
</dbReference>
<sequence>MKPLVVPPAAQRDEKSVQLLSAWAAERGLHCSLNVGKWHESGRDEAAGWGILLSDVARHIANAMQQQYGVAPADTIAGIRRAFDREFAAPTSEVEGNFHPGHS</sequence>
<gene>
    <name evidence="1" type="ORF">N787_09420</name>
</gene>
<protein>
    <recommendedName>
        <fullName evidence="3">DUF5076 domain-containing protein</fullName>
    </recommendedName>
</protein>
<dbReference type="PATRIC" id="fig|1384056.3.peg.1113"/>
<dbReference type="STRING" id="1384056.N787_09420"/>
<accession>A0A091BQX3</accession>
<proteinExistence type="predicted"/>
<evidence type="ECO:0008006" key="3">
    <source>
        <dbReference type="Google" id="ProtNLM"/>
    </source>
</evidence>
<dbReference type="AlphaFoldDB" id="A0A091BQX3"/>
<keyword evidence="2" id="KW-1185">Reference proteome</keyword>
<evidence type="ECO:0000313" key="1">
    <source>
        <dbReference type="EMBL" id="KFN46725.1"/>
    </source>
</evidence>
<reference evidence="1 2" key="1">
    <citation type="submission" date="2013-09" db="EMBL/GenBank/DDBJ databases">
        <title>Genome sequencing of Arenimonas metalli.</title>
        <authorList>
            <person name="Chen F."/>
            <person name="Wang G."/>
        </authorList>
    </citation>
    <scope>NUCLEOTIDE SEQUENCE [LARGE SCALE GENOMIC DNA]</scope>
    <source>
        <strain evidence="1 2">CF5-1</strain>
    </source>
</reference>
<dbReference type="InterPro" id="IPR031796">
    <property type="entry name" value="DUF5076"/>
</dbReference>
<dbReference type="Pfam" id="PF16826">
    <property type="entry name" value="DUF5076"/>
    <property type="match status" value="1"/>
</dbReference>
<dbReference type="Gene3D" id="3.30.2370.10">
    <property type="entry name" value="putative pyruvate dehydrogenase"/>
    <property type="match status" value="1"/>
</dbReference>
<dbReference type="EMBL" id="AVCK01000013">
    <property type="protein sequence ID" value="KFN46725.1"/>
    <property type="molecule type" value="Genomic_DNA"/>
</dbReference>
<name>A0A091BQX3_9GAMM</name>
<evidence type="ECO:0000313" key="2">
    <source>
        <dbReference type="Proteomes" id="UP000029393"/>
    </source>
</evidence>
<organism evidence="1 2">
    <name type="scientific">Arenimonas metalli CF5-1</name>
    <dbReference type="NCBI Taxonomy" id="1384056"/>
    <lineage>
        <taxon>Bacteria</taxon>
        <taxon>Pseudomonadati</taxon>
        <taxon>Pseudomonadota</taxon>
        <taxon>Gammaproteobacteria</taxon>
        <taxon>Lysobacterales</taxon>
        <taxon>Lysobacteraceae</taxon>
        <taxon>Arenimonas</taxon>
    </lineage>
</organism>
<dbReference type="eggNOG" id="ENOG503186C">
    <property type="taxonomic scope" value="Bacteria"/>
</dbReference>